<keyword evidence="5" id="KW-0969">Cilium</keyword>
<organism evidence="5 6">
    <name type="scientific">Marinobacter algicola DG893</name>
    <dbReference type="NCBI Taxonomy" id="443152"/>
    <lineage>
        <taxon>Bacteria</taxon>
        <taxon>Pseudomonadati</taxon>
        <taxon>Pseudomonadota</taxon>
        <taxon>Gammaproteobacteria</taxon>
        <taxon>Pseudomonadales</taxon>
        <taxon>Marinobacteraceae</taxon>
        <taxon>Marinobacter</taxon>
    </lineage>
</organism>
<comment type="function">
    <text evidence="1">Required for the efficient initiation of filament assembly.</text>
</comment>
<dbReference type="STRING" id="443152.MDG893_07915"/>
<evidence type="ECO:0000313" key="5">
    <source>
        <dbReference type="EMBL" id="EDM49307.1"/>
    </source>
</evidence>
<feature type="coiled-coil region" evidence="4">
    <location>
        <begin position="8"/>
        <end position="35"/>
    </location>
</feature>
<accession>A6EWC0</accession>
<dbReference type="EMBL" id="ABCP01000002">
    <property type="protein sequence ID" value="EDM49307.1"/>
    <property type="molecule type" value="Genomic_DNA"/>
</dbReference>
<dbReference type="SUPFAM" id="SSF140566">
    <property type="entry name" value="FlgN-like"/>
    <property type="match status" value="1"/>
</dbReference>
<dbReference type="eggNOG" id="COG3418">
    <property type="taxonomic scope" value="Bacteria"/>
</dbReference>
<reference evidence="5 6" key="1">
    <citation type="submission" date="2007-06" db="EMBL/GenBank/DDBJ databases">
        <authorList>
            <person name="Green D."/>
            <person name="Ferriera S."/>
            <person name="Johnson J."/>
            <person name="Kravitz S."/>
            <person name="Beeson K."/>
            <person name="Sutton G."/>
            <person name="Rogers Y.-H."/>
            <person name="Friedman R."/>
            <person name="Frazier M."/>
            <person name="Venter J.C."/>
        </authorList>
    </citation>
    <scope>NUCLEOTIDE SEQUENCE [LARGE SCALE GENOMIC DNA]</scope>
    <source>
        <strain evidence="5 6">DG893</strain>
    </source>
</reference>
<comment type="similarity">
    <text evidence="2">Belongs to the FlgN family.</text>
</comment>
<evidence type="ECO:0000256" key="3">
    <source>
        <dbReference type="ARBA" id="ARBA00022795"/>
    </source>
</evidence>
<gene>
    <name evidence="5" type="ORF">MDG893_07915</name>
</gene>
<dbReference type="InterPro" id="IPR007809">
    <property type="entry name" value="FlgN-like"/>
</dbReference>
<dbReference type="Gene3D" id="1.20.58.300">
    <property type="entry name" value="FlgN-like"/>
    <property type="match status" value="1"/>
</dbReference>
<keyword evidence="4" id="KW-0175">Coiled coil</keyword>
<evidence type="ECO:0000256" key="1">
    <source>
        <dbReference type="ARBA" id="ARBA00002397"/>
    </source>
</evidence>
<keyword evidence="5" id="KW-0282">Flagellum</keyword>
<sequence>MAAIDELKDLLSQDIRQLESLADVLQQEKACLSTSDIRKLEALTGEKNTLLGQIRDRAKLKIRLLVSMGFRPENGAPSRFILSAGLSDVYDLWRDADERLKTCHQLNSNNGRVVSHLQKRLSRLTDIFRGVAGHQTLYGAQGEQKAVSHRTVLASA</sequence>
<dbReference type="GO" id="GO:0044780">
    <property type="term" value="P:bacterial-type flagellum assembly"/>
    <property type="evidence" value="ECO:0007669"/>
    <property type="project" value="InterPro"/>
</dbReference>
<keyword evidence="3" id="KW-1005">Bacterial flagellum biogenesis</keyword>
<keyword evidence="6" id="KW-1185">Reference proteome</keyword>
<keyword evidence="5" id="KW-0966">Cell projection</keyword>
<evidence type="ECO:0000313" key="6">
    <source>
        <dbReference type="Proteomes" id="UP000005856"/>
    </source>
</evidence>
<evidence type="ECO:0000256" key="4">
    <source>
        <dbReference type="SAM" id="Coils"/>
    </source>
</evidence>
<dbReference type="Proteomes" id="UP000005856">
    <property type="component" value="Unassembled WGS sequence"/>
</dbReference>
<protein>
    <submittedName>
        <fullName evidence="5">Putative flagella synthesis protein FlgN</fullName>
    </submittedName>
</protein>
<dbReference type="RefSeq" id="WP_007152321.1">
    <property type="nucleotide sequence ID" value="NZ_ABCP01000002.1"/>
</dbReference>
<dbReference type="AlphaFoldDB" id="A6EWC0"/>
<dbReference type="OrthoDB" id="5734604at2"/>
<dbReference type="InterPro" id="IPR036679">
    <property type="entry name" value="FlgN-like_sf"/>
</dbReference>
<evidence type="ECO:0000256" key="2">
    <source>
        <dbReference type="ARBA" id="ARBA00007703"/>
    </source>
</evidence>
<dbReference type="Pfam" id="PF05130">
    <property type="entry name" value="FlgN"/>
    <property type="match status" value="1"/>
</dbReference>
<proteinExistence type="inferred from homology"/>
<name>A6EWC0_9GAMM</name>
<comment type="caution">
    <text evidence="5">The sequence shown here is derived from an EMBL/GenBank/DDBJ whole genome shotgun (WGS) entry which is preliminary data.</text>
</comment>